<proteinExistence type="predicted"/>
<organismHost>
    <name type="scientific">Paramecium bursaria</name>
    <dbReference type="NCBI Taxonomy" id="74790"/>
</organismHost>
<name>A7IVH2_PBCVM</name>
<accession>A7IVH2</accession>
<dbReference type="Proteomes" id="UP000246715">
    <property type="component" value="Segment"/>
</dbReference>
<sequence>MCCVPRGMTPAQLALLSLSAVMKARVKNLRPLALLTAGKSGVGNAHASTYGAMFFAPQEPRLSRLGSFPTSGSICLYFSFSGSVSFPPKPIVFVVFAGIFWFQSFGWKVHFVPLRVTSPSDIQVNSSFTGKSNVALHCRTS</sequence>
<reference evidence="1 2" key="1">
    <citation type="journal article" date="2007" name="Virology">
        <title>Sequence and annotation of the 314-kb MT325 and the 321-kb FR483 viruses that infect Chlorella Pbi.</title>
        <authorList>
            <person name="Fitzgerald L.A."/>
            <person name="Graves M.V."/>
            <person name="Li X."/>
            <person name="Feldblyum T."/>
            <person name="Hartigan J."/>
            <person name="Van Etten J.L."/>
        </authorList>
    </citation>
    <scope>NUCLEOTIDE SEQUENCE [LARGE SCALE GENOMIC DNA]</scope>
    <source>
        <strain evidence="1 2">MT325</strain>
    </source>
</reference>
<evidence type="ECO:0000313" key="1">
    <source>
        <dbReference type="EMBL" id="ABT14346.1"/>
    </source>
</evidence>
<evidence type="ECO:0000313" key="2">
    <source>
        <dbReference type="Proteomes" id="UP000246715"/>
    </source>
</evidence>
<organism evidence="1 2">
    <name type="scientific">Paramecium bursaria Chlorella virus MT325</name>
    <name type="common">PBCV-MT325</name>
    <dbReference type="NCBI Taxonomy" id="346932"/>
    <lineage>
        <taxon>Viruses</taxon>
        <taxon>Varidnaviria</taxon>
        <taxon>Bamfordvirae</taxon>
        <taxon>Nucleocytoviricota</taxon>
        <taxon>Megaviricetes</taxon>
        <taxon>Algavirales</taxon>
        <taxon>Phycodnaviridae</taxon>
        <taxon>Chlorovirus</taxon>
        <taxon>Chlorovirus conductrix</taxon>
        <taxon>Paramecium bursaria Chlorella virus A1</taxon>
    </lineage>
</organism>
<dbReference type="EMBL" id="DQ491001">
    <property type="protein sequence ID" value="ABT14346.1"/>
    <property type="molecule type" value="Genomic_DNA"/>
</dbReference>
<gene>
    <name evidence="1" type="primary">m792L</name>
    <name evidence="1" type="ORF">MT325_m792L</name>
</gene>
<protein>
    <submittedName>
        <fullName evidence="1">Uncharacterized protein m792L</fullName>
    </submittedName>
</protein>